<evidence type="ECO:0000313" key="3">
    <source>
        <dbReference type="EMBL" id="TCC89328.1"/>
    </source>
</evidence>
<name>A0A4R0MR15_9SPHI</name>
<feature type="transmembrane region" description="Helical" evidence="1">
    <location>
        <begin position="32"/>
        <end position="54"/>
    </location>
</feature>
<dbReference type="PANTHER" id="PTHR34473">
    <property type="entry name" value="UPF0699 TRANSMEMBRANE PROTEIN YDBS"/>
    <property type="match status" value="1"/>
</dbReference>
<sequence length="177" mass="20133">MQEFTNETFDLESLPKYQEIELTAPHPSYWKVIVINIIIFLFFLGAGLTSLVLLAEDLKVSSYIILSSYLAFAFLLFLLYRASFKKRGFALREKDIVYKSGIIAETTTIVPLNRIQHVALDEGLFSRIFKLGKLQIFTAGGQTGHLHIAGIEIEKAKSIKELLLRKLDHIETLTENQ</sequence>
<protein>
    <submittedName>
        <fullName evidence="3">PH domain-containing protein</fullName>
    </submittedName>
</protein>
<dbReference type="PANTHER" id="PTHR34473:SF2">
    <property type="entry name" value="UPF0699 TRANSMEMBRANE PROTEIN YDBT"/>
    <property type="match status" value="1"/>
</dbReference>
<gene>
    <name evidence="3" type="ORF">EZ428_16670</name>
</gene>
<comment type="caution">
    <text evidence="3">The sequence shown here is derived from an EMBL/GenBank/DDBJ whole genome shotgun (WGS) entry which is preliminary data.</text>
</comment>
<dbReference type="Pfam" id="PF03703">
    <property type="entry name" value="bPH_2"/>
    <property type="match status" value="1"/>
</dbReference>
<feature type="domain" description="YdbS-like PH" evidence="2">
    <location>
        <begin position="87"/>
        <end position="162"/>
    </location>
</feature>
<dbReference type="Proteomes" id="UP000292884">
    <property type="component" value="Unassembled WGS sequence"/>
</dbReference>
<dbReference type="InterPro" id="IPR005182">
    <property type="entry name" value="YdbS-like_PH"/>
</dbReference>
<evidence type="ECO:0000256" key="1">
    <source>
        <dbReference type="SAM" id="Phobius"/>
    </source>
</evidence>
<keyword evidence="4" id="KW-1185">Reference proteome</keyword>
<dbReference type="OrthoDB" id="1524472at2"/>
<organism evidence="3 4">
    <name type="scientific">Pedobacter frigiditerrae</name>
    <dbReference type="NCBI Taxonomy" id="2530452"/>
    <lineage>
        <taxon>Bacteria</taxon>
        <taxon>Pseudomonadati</taxon>
        <taxon>Bacteroidota</taxon>
        <taxon>Sphingobacteriia</taxon>
        <taxon>Sphingobacteriales</taxon>
        <taxon>Sphingobacteriaceae</taxon>
        <taxon>Pedobacter</taxon>
    </lineage>
</organism>
<feature type="transmembrane region" description="Helical" evidence="1">
    <location>
        <begin position="60"/>
        <end position="80"/>
    </location>
</feature>
<keyword evidence="1" id="KW-0812">Transmembrane</keyword>
<dbReference type="RefSeq" id="WP_131554315.1">
    <property type="nucleotide sequence ID" value="NZ_SJSK01000004.1"/>
</dbReference>
<accession>A0A4R0MR15</accession>
<proteinExistence type="predicted"/>
<evidence type="ECO:0000313" key="4">
    <source>
        <dbReference type="Proteomes" id="UP000292884"/>
    </source>
</evidence>
<keyword evidence="1" id="KW-1133">Transmembrane helix</keyword>
<dbReference type="AlphaFoldDB" id="A0A4R0MR15"/>
<evidence type="ECO:0000259" key="2">
    <source>
        <dbReference type="Pfam" id="PF03703"/>
    </source>
</evidence>
<keyword evidence="1" id="KW-0472">Membrane</keyword>
<dbReference type="EMBL" id="SJSK01000004">
    <property type="protein sequence ID" value="TCC89328.1"/>
    <property type="molecule type" value="Genomic_DNA"/>
</dbReference>
<reference evidence="3 4" key="1">
    <citation type="submission" date="2019-02" db="EMBL/GenBank/DDBJ databases">
        <title>Pedobacter sp. RP-1-13 sp. nov., isolated from Arctic soil.</title>
        <authorList>
            <person name="Dahal R.H."/>
        </authorList>
    </citation>
    <scope>NUCLEOTIDE SEQUENCE [LARGE SCALE GENOMIC DNA]</scope>
    <source>
        <strain evidence="3 4">RP-1-13</strain>
    </source>
</reference>